<evidence type="ECO:0000256" key="6">
    <source>
        <dbReference type="HAMAP-Rule" id="MF_00081"/>
    </source>
</evidence>
<dbReference type="InterPro" id="IPR002571">
    <property type="entry name" value="HrcA"/>
</dbReference>
<name>A0A2T0Z4V1_9ACTN</name>
<dbReference type="InterPro" id="IPR036388">
    <property type="entry name" value="WH-like_DNA-bd_sf"/>
</dbReference>
<accession>A0A2T0Z4V1</accession>
<dbReference type="FunFam" id="1.10.10.10:FF:000049">
    <property type="entry name" value="Heat-inducible transcription repressor HrcA"/>
    <property type="match status" value="1"/>
</dbReference>
<dbReference type="PIRSF" id="PIRSF005485">
    <property type="entry name" value="HrcA"/>
    <property type="match status" value="1"/>
</dbReference>
<evidence type="ECO:0000256" key="2">
    <source>
        <dbReference type="ARBA" id="ARBA00023015"/>
    </source>
</evidence>
<dbReference type="AlphaFoldDB" id="A0A2T0Z4V1"/>
<evidence type="ECO:0000313" key="8">
    <source>
        <dbReference type="EMBL" id="PRZ31391.1"/>
    </source>
</evidence>
<proteinExistence type="inferred from homology"/>
<dbReference type="HAMAP" id="MF_00081">
    <property type="entry name" value="HrcA"/>
    <property type="match status" value="1"/>
</dbReference>
<dbReference type="NCBIfam" id="TIGR00331">
    <property type="entry name" value="hrcA"/>
    <property type="match status" value="1"/>
</dbReference>
<dbReference type="InterPro" id="IPR029016">
    <property type="entry name" value="GAF-like_dom_sf"/>
</dbReference>
<comment type="caution">
    <text evidence="8">The sequence shown here is derived from an EMBL/GenBank/DDBJ whole genome shotgun (WGS) entry which is preliminary data.</text>
</comment>
<evidence type="ECO:0000259" key="7">
    <source>
        <dbReference type="Pfam" id="PF01628"/>
    </source>
</evidence>
<evidence type="ECO:0000256" key="3">
    <source>
        <dbReference type="ARBA" id="ARBA00023016"/>
    </source>
</evidence>
<organism evidence="8 9">
    <name type="scientific">Antricoccus suffuscus</name>
    <dbReference type="NCBI Taxonomy" id="1629062"/>
    <lineage>
        <taxon>Bacteria</taxon>
        <taxon>Bacillati</taxon>
        <taxon>Actinomycetota</taxon>
        <taxon>Actinomycetes</taxon>
        <taxon>Geodermatophilales</taxon>
        <taxon>Antricoccaceae</taxon>
        <taxon>Antricoccus</taxon>
    </lineage>
</organism>
<dbReference type="InterPro" id="IPR021153">
    <property type="entry name" value="HrcA_C"/>
</dbReference>
<dbReference type="GO" id="GO:0045892">
    <property type="term" value="P:negative regulation of DNA-templated transcription"/>
    <property type="evidence" value="ECO:0007669"/>
    <property type="project" value="UniProtKB-UniRule"/>
</dbReference>
<dbReference type="OrthoDB" id="9783139at2"/>
<protein>
    <recommendedName>
        <fullName evidence="6">Heat-inducible transcription repressor HrcA</fullName>
    </recommendedName>
</protein>
<dbReference type="Gene3D" id="3.30.390.60">
    <property type="entry name" value="Heat-inducible transcription repressor hrca homolog, domain 3"/>
    <property type="match status" value="1"/>
</dbReference>
<keyword evidence="2 6" id="KW-0805">Transcription regulation</keyword>
<dbReference type="SUPFAM" id="SSF55781">
    <property type="entry name" value="GAF domain-like"/>
    <property type="match status" value="1"/>
</dbReference>
<evidence type="ECO:0000256" key="5">
    <source>
        <dbReference type="ARBA" id="ARBA00055319"/>
    </source>
</evidence>
<comment type="similarity">
    <text evidence="6">Belongs to the HrcA family.</text>
</comment>
<evidence type="ECO:0000256" key="1">
    <source>
        <dbReference type="ARBA" id="ARBA00022491"/>
    </source>
</evidence>
<gene>
    <name evidence="6" type="primary">hrcA</name>
    <name evidence="8" type="ORF">CLV47_12829</name>
</gene>
<evidence type="ECO:0000256" key="4">
    <source>
        <dbReference type="ARBA" id="ARBA00023163"/>
    </source>
</evidence>
<keyword evidence="9" id="KW-1185">Reference proteome</keyword>
<reference evidence="8 9" key="1">
    <citation type="submission" date="2018-03" db="EMBL/GenBank/DDBJ databases">
        <title>Genomic Encyclopedia of Archaeal and Bacterial Type Strains, Phase II (KMG-II): from individual species to whole genera.</title>
        <authorList>
            <person name="Goeker M."/>
        </authorList>
    </citation>
    <scope>NUCLEOTIDE SEQUENCE [LARGE SCALE GENOMIC DNA]</scope>
    <source>
        <strain evidence="8 9">DSM 100065</strain>
    </source>
</reference>
<sequence length="340" mass="36824">MASEDRKLDVLRAIVEDFVSTREPVGSKAIVERHRLGVSAATVRNDMAQLEDEGYITHPHTSAGRIPTDKGYRLFVDRLSTLKPLSAAERKAIEKFISGAVDLDDILRRSVRLLAQVTRQAAVVSYPSLSRSSIRHIELVPLAANRVMTVVITDTGRVEQRVTDVPTDLDADDIALLRAVLNAALTGVKLAESSPVVAELPEQVDRPLRPTMSILCTVLLDALVEPFESRIVIGGAANLTRNAADFTQSLGSVLEALEEHVVLLRLIDESAHPDGLYVSIGEENEVEGLRSTALVAIGYGEQTNRLGGLGVVGPTRMDYSANMSAVLTVARYIGRLLSTT</sequence>
<evidence type="ECO:0000313" key="9">
    <source>
        <dbReference type="Proteomes" id="UP000237752"/>
    </source>
</evidence>
<keyword evidence="3 6" id="KW-0346">Stress response</keyword>
<dbReference type="InterPro" id="IPR036390">
    <property type="entry name" value="WH_DNA-bd_sf"/>
</dbReference>
<dbReference type="EMBL" id="PVUE01000028">
    <property type="protein sequence ID" value="PRZ31391.1"/>
    <property type="molecule type" value="Genomic_DNA"/>
</dbReference>
<comment type="function">
    <text evidence="5 6">Negative regulator of class I heat shock genes (grpE-dnaK-dnaJ and groELS operons). Prevents heat-shock induction of these operons.</text>
</comment>
<feature type="domain" description="Heat-inducible transcription repressor HrcA C-terminal" evidence="7">
    <location>
        <begin position="104"/>
        <end position="321"/>
    </location>
</feature>
<dbReference type="GO" id="GO:0003677">
    <property type="term" value="F:DNA binding"/>
    <property type="evidence" value="ECO:0007669"/>
    <property type="project" value="InterPro"/>
</dbReference>
<dbReference type="Pfam" id="PF01628">
    <property type="entry name" value="HrcA"/>
    <property type="match status" value="1"/>
</dbReference>
<keyword evidence="1 6" id="KW-0678">Repressor</keyword>
<dbReference type="RefSeq" id="WP_106351029.1">
    <property type="nucleotide sequence ID" value="NZ_PVUE01000028.1"/>
</dbReference>
<keyword evidence="4 6" id="KW-0804">Transcription</keyword>
<dbReference type="Gene3D" id="3.30.450.40">
    <property type="match status" value="1"/>
</dbReference>
<dbReference type="SUPFAM" id="SSF46785">
    <property type="entry name" value="Winged helix' DNA-binding domain"/>
    <property type="match status" value="1"/>
</dbReference>
<dbReference type="Proteomes" id="UP000237752">
    <property type="component" value="Unassembled WGS sequence"/>
</dbReference>
<dbReference type="Gene3D" id="1.10.10.10">
    <property type="entry name" value="Winged helix-like DNA-binding domain superfamily/Winged helix DNA-binding domain"/>
    <property type="match status" value="1"/>
</dbReference>
<dbReference type="PANTHER" id="PTHR34824">
    <property type="entry name" value="HEAT-INDUCIBLE TRANSCRIPTION REPRESSOR HRCA"/>
    <property type="match status" value="1"/>
</dbReference>
<dbReference type="InterPro" id="IPR023120">
    <property type="entry name" value="WHTH_transcript_rep_HrcA_IDD"/>
</dbReference>
<dbReference type="PANTHER" id="PTHR34824:SF1">
    <property type="entry name" value="HEAT-INDUCIBLE TRANSCRIPTION REPRESSOR HRCA"/>
    <property type="match status" value="1"/>
</dbReference>